<evidence type="ECO:0000313" key="3">
    <source>
        <dbReference type="Proteomes" id="UP000363661"/>
    </source>
</evidence>
<reference evidence="2 3" key="1">
    <citation type="submission" date="2019-07" db="EMBL/GenBank/DDBJ databases">
        <authorList>
            <person name="Hibberd C M."/>
            <person name="Gehrig L. J."/>
            <person name="Chang H.-W."/>
            <person name="Venkatesh S."/>
        </authorList>
    </citation>
    <scope>NUCLEOTIDE SEQUENCE [LARGE SCALE GENOMIC DNA]</scope>
    <source>
        <strain evidence="2">Ruminococcus_torques_SSTS_Bg7063</strain>
    </source>
</reference>
<accession>A0A564SQ70</accession>
<dbReference type="Pfam" id="PF18430">
    <property type="entry name" value="DBD_HTH"/>
    <property type="match status" value="1"/>
</dbReference>
<dbReference type="CDD" id="cd00093">
    <property type="entry name" value="HTH_XRE"/>
    <property type="match status" value="1"/>
</dbReference>
<dbReference type="GO" id="GO:0003677">
    <property type="term" value="F:DNA binding"/>
    <property type="evidence" value="ECO:0007669"/>
    <property type="project" value="InterPro"/>
</dbReference>
<dbReference type="EMBL" id="CABHNA010000027">
    <property type="protein sequence ID" value="VUW96978.1"/>
    <property type="molecule type" value="Genomic_DNA"/>
</dbReference>
<dbReference type="InterPro" id="IPR041511">
    <property type="entry name" value="DBD_HTH"/>
</dbReference>
<evidence type="ECO:0000259" key="1">
    <source>
        <dbReference type="PROSITE" id="PS50943"/>
    </source>
</evidence>
<dbReference type="PROSITE" id="PS50943">
    <property type="entry name" value="HTH_CROC1"/>
    <property type="match status" value="1"/>
</dbReference>
<dbReference type="AlphaFoldDB" id="A0A564SQ70"/>
<dbReference type="InterPro" id="IPR010982">
    <property type="entry name" value="Lambda_DNA-bd_dom_sf"/>
</dbReference>
<dbReference type="Gene3D" id="1.10.260.40">
    <property type="entry name" value="lambda repressor-like DNA-binding domains"/>
    <property type="match status" value="1"/>
</dbReference>
<name>A0A564SQ70_9FIRM</name>
<gene>
    <name evidence="2" type="ORF">RTSSTS7063_00508</name>
</gene>
<dbReference type="Proteomes" id="UP000363661">
    <property type="component" value="Unassembled WGS sequence"/>
</dbReference>
<proteinExistence type="predicted"/>
<dbReference type="SMART" id="SM00530">
    <property type="entry name" value="HTH_XRE"/>
    <property type="match status" value="1"/>
</dbReference>
<dbReference type="RefSeq" id="WP_243131439.1">
    <property type="nucleotide sequence ID" value="NZ_CABHNA010000027.1"/>
</dbReference>
<evidence type="ECO:0000313" key="2">
    <source>
        <dbReference type="EMBL" id="VUW96978.1"/>
    </source>
</evidence>
<sequence>MAKRPVPLYDFKAFGAAIKAARNEYGESRKKVSDELYISPRYLANIENKGQQPSLQVFYDLVTRYHISVDQFFFPNSNAEKSTGRRQLDALLDGMSDKGIRIVFRAVQTVSSMISTISSKRSLSILGS</sequence>
<dbReference type="SUPFAM" id="SSF47413">
    <property type="entry name" value="lambda repressor-like DNA-binding domains"/>
    <property type="match status" value="1"/>
</dbReference>
<organism evidence="2 3">
    <name type="scientific">[Ruminococcus] torques</name>
    <dbReference type="NCBI Taxonomy" id="33039"/>
    <lineage>
        <taxon>Bacteria</taxon>
        <taxon>Bacillati</taxon>
        <taxon>Bacillota</taxon>
        <taxon>Clostridia</taxon>
        <taxon>Lachnospirales</taxon>
        <taxon>Lachnospiraceae</taxon>
        <taxon>Mediterraneibacter</taxon>
    </lineage>
</organism>
<keyword evidence="3" id="KW-1185">Reference proteome</keyword>
<dbReference type="InterPro" id="IPR001387">
    <property type="entry name" value="Cro/C1-type_HTH"/>
</dbReference>
<protein>
    <submittedName>
        <fullName evidence="2">Anaerobic benzoate catabolism transcriptional regulator</fullName>
    </submittedName>
</protein>
<dbReference type="Pfam" id="PF01381">
    <property type="entry name" value="HTH_3"/>
    <property type="match status" value="1"/>
</dbReference>
<feature type="domain" description="HTH cro/C1-type" evidence="1">
    <location>
        <begin position="18"/>
        <end position="72"/>
    </location>
</feature>